<dbReference type="OrthoDB" id="2018540at2759"/>
<reference evidence="1 2" key="1">
    <citation type="submission" date="2017-09" db="EMBL/GenBank/DDBJ databases">
        <title>WGS assembly of Aquilegia coerulea Goldsmith.</title>
        <authorList>
            <person name="Hodges S."/>
            <person name="Kramer E."/>
            <person name="Nordborg M."/>
            <person name="Tomkins J."/>
            <person name="Borevitz J."/>
            <person name="Derieg N."/>
            <person name="Yan J."/>
            <person name="Mihaltcheva S."/>
            <person name="Hayes R.D."/>
            <person name="Rokhsar D."/>
        </authorList>
    </citation>
    <scope>NUCLEOTIDE SEQUENCE [LARGE SCALE GENOMIC DNA]</scope>
    <source>
        <strain evidence="2">cv. Goldsmith</strain>
    </source>
</reference>
<keyword evidence="2" id="KW-1185">Reference proteome</keyword>
<protein>
    <submittedName>
        <fullName evidence="1">Uncharacterized protein</fullName>
    </submittedName>
</protein>
<dbReference type="FunCoup" id="A0A2G5DT56">
    <property type="interactions" value="1279"/>
</dbReference>
<dbReference type="STRING" id="218851.A0A2G5DT56"/>
<dbReference type="AlphaFoldDB" id="A0A2G5DT56"/>
<gene>
    <name evidence="1" type="ORF">AQUCO_01500323v1</name>
</gene>
<dbReference type="Proteomes" id="UP000230069">
    <property type="component" value="Unassembled WGS sequence"/>
</dbReference>
<evidence type="ECO:0000313" key="2">
    <source>
        <dbReference type="Proteomes" id="UP000230069"/>
    </source>
</evidence>
<proteinExistence type="predicted"/>
<dbReference type="Pfam" id="PF15011">
    <property type="entry name" value="CA109-like"/>
    <property type="match status" value="1"/>
</dbReference>
<dbReference type="InterPro" id="IPR029159">
    <property type="entry name" value="CA109-like"/>
</dbReference>
<dbReference type="PANTHER" id="PTHR37904">
    <property type="entry name" value="OS10G0566900 PROTEIN"/>
    <property type="match status" value="1"/>
</dbReference>
<sequence>MEMLVKKYQQKYRKVREEMDRWDELQSRLLRQFRNASSIIERLEVLQNLKNYGALKSIVGVREAILGKQMSSLEVILQSLKDTMQEFHAIDMSFEKILRDGKHLANGASRPLTEIQKQQRIGIQPSIADCIEGLEKIYGMHHSEYHFKLSIVSSLMSKNPPPSASDFGALQQLLTDQPHIPKEEVQSIFDIIFAEELC</sequence>
<dbReference type="PANTHER" id="PTHR37904:SF2">
    <property type="entry name" value="OS10G0566900 PROTEIN"/>
    <property type="match status" value="1"/>
</dbReference>
<dbReference type="EMBL" id="KZ305032">
    <property type="protein sequence ID" value="PIA46704.1"/>
    <property type="molecule type" value="Genomic_DNA"/>
</dbReference>
<dbReference type="InterPro" id="IPR038985">
    <property type="entry name" value="OPRN-like"/>
</dbReference>
<dbReference type="InParanoid" id="A0A2G5DT56"/>
<accession>A0A2G5DT56</accession>
<organism evidence="1 2">
    <name type="scientific">Aquilegia coerulea</name>
    <name type="common">Rocky mountain columbine</name>
    <dbReference type="NCBI Taxonomy" id="218851"/>
    <lineage>
        <taxon>Eukaryota</taxon>
        <taxon>Viridiplantae</taxon>
        <taxon>Streptophyta</taxon>
        <taxon>Embryophyta</taxon>
        <taxon>Tracheophyta</taxon>
        <taxon>Spermatophyta</taxon>
        <taxon>Magnoliopsida</taxon>
        <taxon>Ranunculales</taxon>
        <taxon>Ranunculaceae</taxon>
        <taxon>Thalictroideae</taxon>
        <taxon>Aquilegia</taxon>
    </lineage>
</organism>
<name>A0A2G5DT56_AQUCA</name>
<evidence type="ECO:0000313" key="1">
    <source>
        <dbReference type="EMBL" id="PIA46704.1"/>
    </source>
</evidence>